<evidence type="ECO:0000256" key="1">
    <source>
        <dbReference type="SAM" id="MobiDB-lite"/>
    </source>
</evidence>
<proteinExistence type="predicted"/>
<feature type="region of interest" description="Disordered" evidence="1">
    <location>
        <begin position="16"/>
        <end position="48"/>
    </location>
</feature>
<sequence length="48" mass="5495">MREERRRRRRHQLWSLMNLHLPSATGSSSRGSGSTRRCPASPSVKSCQ</sequence>
<comment type="caution">
    <text evidence="2">The sequence shown here is derived from an EMBL/GenBank/DDBJ whole genome shotgun (WGS) entry which is preliminary data.</text>
</comment>
<evidence type="ECO:0000313" key="2">
    <source>
        <dbReference type="EMBL" id="TNN33757.1"/>
    </source>
</evidence>
<reference evidence="2 3" key="1">
    <citation type="submission" date="2019-03" db="EMBL/GenBank/DDBJ databases">
        <title>First draft genome of Liparis tanakae, snailfish: a comprehensive survey of snailfish specific genes.</title>
        <authorList>
            <person name="Kim W."/>
            <person name="Song I."/>
            <person name="Jeong J.-H."/>
            <person name="Kim D."/>
            <person name="Kim S."/>
            <person name="Ryu S."/>
            <person name="Song J.Y."/>
            <person name="Lee S.K."/>
        </authorList>
    </citation>
    <scope>NUCLEOTIDE SEQUENCE [LARGE SCALE GENOMIC DNA]</scope>
    <source>
        <tissue evidence="2">Muscle</tissue>
    </source>
</reference>
<organism evidence="2 3">
    <name type="scientific">Liparis tanakae</name>
    <name type="common">Tanaka's snailfish</name>
    <dbReference type="NCBI Taxonomy" id="230148"/>
    <lineage>
        <taxon>Eukaryota</taxon>
        <taxon>Metazoa</taxon>
        <taxon>Chordata</taxon>
        <taxon>Craniata</taxon>
        <taxon>Vertebrata</taxon>
        <taxon>Euteleostomi</taxon>
        <taxon>Actinopterygii</taxon>
        <taxon>Neopterygii</taxon>
        <taxon>Teleostei</taxon>
        <taxon>Neoteleostei</taxon>
        <taxon>Acanthomorphata</taxon>
        <taxon>Eupercaria</taxon>
        <taxon>Perciformes</taxon>
        <taxon>Cottioidei</taxon>
        <taxon>Cottales</taxon>
        <taxon>Liparidae</taxon>
        <taxon>Liparis</taxon>
    </lineage>
</organism>
<accession>A0A4Z2EXT6</accession>
<name>A0A4Z2EXT6_9TELE</name>
<evidence type="ECO:0000313" key="3">
    <source>
        <dbReference type="Proteomes" id="UP000314294"/>
    </source>
</evidence>
<dbReference type="AlphaFoldDB" id="A0A4Z2EXT6"/>
<protein>
    <submittedName>
        <fullName evidence="2">Uncharacterized protein</fullName>
    </submittedName>
</protein>
<dbReference type="EMBL" id="SRLO01002141">
    <property type="protein sequence ID" value="TNN33757.1"/>
    <property type="molecule type" value="Genomic_DNA"/>
</dbReference>
<keyword evidence="3" id="KW-1185">Reference proteome</keyword>
<gene>
    <name evidence="2" type="ORF">EYF80_056076</name>
</gene>
<feature type="compositionally biased region" description="Low complexity" evidence="1">
    <location>
        <begin position="25"/>
        <end position="37"/>
    </location>
</feature>
<dbReference type="Proteomes" id="UP000314294">
    <property type="component" value="Unassembled WGS sequence"/>
</dbReference>